<dbReference type="Proteomes" id="UP001501414">
    <property type="component" value="Unassembled WGS sequence"/>
</dbReference>
<gene>
    <name evidence="3" type="ORF">GCM10009613_23240</name>
</gene>
<reference evidence="3 4" key="1">
    <citation type="journal article" date="2019" name="Int. J. Syst. Evol. Microbiol.">
        <title>The Global Catalogue of Microorganisms (GCM) 10K type strain sequencing project: providing services to taxonomists for standard genome sequencing and annotation.</title>
        <authorList>
            <consortium name="The Broad Institute Genomics Platform"/>
            <consortium name="The Broad Institute Genome Sequencing Center for Infectious Disease"/>
            <person name="Wu L."/>
            <person name="Ma J."/>
        </authorList>
    </citation>
    <scope>NUCLEOTIDE SEQUENCE [LARGE SCALE GENOMIC DNA]</scope>
    <source>
        <strain evidence="3 4">JCM 11896</strain>
    </source>
</reference>
<comment type="caution">
    <text evidence="3">The sequence shown here is derived from an EMBL/GenBank/DDBJ whole genome shotgun (WGS) entry which is preliminary data.</text>
</comment>
<protein>
    <submittedName>
        <fullName evidence="3">Uncharacterized protein</fullName>
    </submittedName>
</protein>
<feature type="region of interest" description="Disordered" evidence="1">
    <location>
        <begin position="79"/>
        <end position="103"/>
    </location>
</feature>
<sequence length="103" mass="10675">MGCANPRIRTGVAAAAALAVGALAPAVGPVAFAAAEPNPAVAAADTVGLQVTERDKARAVHEGPRRPGLPWRRHLVRAPGRAGEEVSLEPADHPGRPLRHFEK</sequence>
<accession>A0ABN1XQB1</accession>
<name>A0ABN1XQB1_9PSEU</name>
<feature type="signal peptide" evidence="2">
    <location>
        <begin position="1"/>
        <end position="33"/>
    </location>
</feature>
<feature type="compositionally biased region" description="Basic and acidic residues" evidence="1">
    <location>
        <begin position="90"/>
        <end position="103"/>
    </location>
</feature>
<keyword evidence="2" id="KW-0732">Signal</keyword>
<keyword evidence="4" id="KW-1185">Reference proteome</keyword>
<dbReference type="EMBL" id="BAAAJK010000007">
    <property type="protein sequence ID" value="GAA1387479.1"/>
    <property type="molecule type" value="Genomic_DNA"/>
</dbReference>
<evidence type="ECO:0000313" key="3">
    <source>
        <dbReference type="EMBL" id="GAA1387479.1"/>
    </source>
</evidence>
<feature type="chain" id="PRO_5045547143" evidence="2">
    <location>
        <begin position="34"/>
        <end position="103"/>
    </location>
</feature>
<evidence type="ECO:0000256" key="1">
    <source>
        <dbReference type="SAM" id="MobiDB-lite"/>
    </source>
</evidence>
<evidence type="ECO:0000256" key="2">
    <source>
        <dbReference type="SAM" id="SignalP"/>
    </source>
</evidence>
<proteinExistence type="predicted"/>
<dbReference type="RefSeq" id="WP_344021379.1">
    <property type="nucleotide sequence ID" value="NZ_BAAAJK010000007.1"/>
</dbReference>
<organism evidence="3 4">
    <name type="scientific">Pseudonocardia kongjuensis</name>
    <dbReference type="NCBI Taxonomy" id="102227"/>
    <lineage>
        <taxon>Bacteria</taxon>
        <taxon>Bacillati</taxon>
        <taxon>Actinomycetota</taxon>
        <taxon>Actinomycetes</taxon>
        <taxon>Pseudonocardiales</taxon>
        <taxon>Pseudonocardiaceae</taxon>
        <taxon>Pseudonocardia</taxon>
    </lineage>
</organism>
<evidence type="ECO:0000313" key="4">
    <source>
        <dbReference type="Proteomes" id="UP001501414"/>
    </source>
</evidence>